<dbReference type="Proteomes" id="UP001549320">
    <property type="component" value="Unassembled WGS sequence"/>
</dbReference>
<dbReference type="SUPFAM" id="SSF51726">
    <property type="entry name" value="UROD/MetE-like"/>
    <property type="match status" value="1"/>
</dbReference>
<protein>
    <submittedName>
        <fullName evidence="2">Uroporphyrinogen decarboxylase</fullName>
        <ecNumber evidence="2">4.1.1.37</ecNumber>
    </submittedName>
</protein>
<evidence type="ECO:0000259" key="1">
    <source>
        <dbReference type="Pfam" id="PF01208"/>
    </source>
</evidence>
<dbReference type="Pfam" id="PF01208">
    <property type="entry name" value="URO-D"/>
    <property type="match status" value="1"/>
</dbReference>
<dbReference type="InterPro" id="IPR000257">
    <property type="entry name" value="Uroporphyrinogen_deCOase"/>
</dbReference>
<dbReference type="InterPro" id="IPR052024">
    <property type="entry name" value="Methanogen_methyltrans"/>
</dbReference>
<dbReference type="GO" id="GO:0004853">
    <property type="term" value="F:uroporphyrinogen decarboxylase activity"/>
    <property type="evidence" value="ECO:0007669"/>
    <property type="project" value="UniProtKB-EC"/>
</dbReference>
<dbReference type="PANTHER" id="PTHR47099">
    <property type="entry name" value="METHYLCOBAMIDE:COM METHYLTRANSFERASE MTBA"/>
    <property type="match status" value="1"/>
</dbReference>
<dbReference type="InterPro" id="IPR038071">
    <property type="entry name" value="UROD/MetE-like_sf"/>
</dbReference>
<accession>A0ABV2Q764</accession>
<keyword evidence="2" id="KW-0456">Lyase</keyword>
<reference evidence="2 3" key="1">
    <citation type="submission" date="2024-06" db="EMBL/GenBank/DDBJ databases">
        <title>Sorghum-associated microbial communities from plants grown in Nebraska, USA.</title>
        <authorList>
            <person name="Schachtman D."/>
        </authorList>
    </citation>
    <scope>NUCLEOTIDE SEQUENCE [LARGE SCALE GENOMIC DNA]</scope>
    <source>
        <strain evidence="2 3">2709</strain>
    </source>
</reference>
<dbReference type="PANTHER" id="PTHR47099:SF1">
    <property type="entry name" value="METHYLCOBAMIDE:COM METHYLTRANSFERASE MTBA"/>
    <property type="match status" value="1"/>
</dbReference>
<sequence length="339" mass="37472">MTRAANSVQLKDARRTRLEAAVQGGSPDRVPVSAWGHFYPQETSARSLADTMVDFFERHDWDYLKVHARASYHVEGWGFRYEASTDPAELHKCTAMPIKSSADWGKLRPLPLDTPALHEQIEAIRYMRQRVGHEVPLIMTVFSPLDVADKLVDRDGALLRAHIEENPQAVESAMAAFGDTFARFVTQLVGEGVDGIFFSTKWANDGRLTAEQYARFVRPFDLQVLEAAKPLWCNMLHLCEDSIRLEAMADYPVQVFHWDRSAGHNPTLAAGHRELGKAVGGGVDAKTLRVGTPEQVKAMARSAIEEMDGKSFLLGPGCSVQVASTSTANLNALRAAVEV</sequence>
<feature type="domain" description="Uroporphyrinogen decarboxylase (URO-D)" evidence="1">
    <location>
        <begin position="96"/>
        <end position="337"/>
    </location>
</feature>
<name>A0ABV2Q764_9BURK</name>
<proteinExistence type="predicted"/>
<dbReference type="EMBL" id="JBEPSH010000003">
    <property type="protein sequence ID" value="MET4576857.1"/>
    <property type="molecule type" value="Genomic_DNA"/>
</dbReference>
<dbReference type="RefSeq" id="WP_354442913.1">
    <property type="nucleotide sequence ID" value="NZ_JBEPSH010000003.1"/>
</dbReference>
<gene>
    <name evidence="2" type="ORF">ABIE13_001966</name>
</gene>
<evidence type="ECO:0000313" key="3">
    <source>
        <dbReference type="Proteomes" id="UP001549320"/>
    </source>
</evidence>
<dbReference type="EC" id="4.1.1.37" evidence="2"/>
<dbReference type="Gene3D" id="3.20.20.210">
    <property type="match status" value="1"/>
</dbReference>
<organism evidence="2 3">
    <name type="scientific">Ottowia thiooxydans</name>
    <dbReference type="NCBI Taxonomy" id="219182"/>
    <lineage>
        <taxon>Bacteria</taxon>
        <taxon>Pseudomonadati</taxon>
        <taxon>Pseudomonadota</taxon>
        <taxon>Betaproteobacteria</taxon>
        <taxon>Burkholderiales</taxon>
        <taxon>Comamonadaceae</taxon>
        <taxon>Ottowia</taxon>
    </lineage>
</organism>
<keyword evidence="3" id="KW-1185">Reference proteome</keyword>
<comment type="caution">
    <text evidence="2">The sequence shown here is derived from an EMBL/GenBank/DDBJ whole genome shotgun (WGS) entry which is preliminary data.</text>
</comment>
<evidence type="ECO:0000313" key="2">
    <source>
        <dbReference type="EMBL" id="MET4576857.1"/>
    </source>
</evidence>